<evidence type="ECO:0000313" key="2">
    <source>
        <dbReference type="EMBL" id="ETV80844.1"/>
    </source>
</evidence>
<protein>
    <submittedName>
        <fullName evidence="2">Uncharacterized protein</fullName>
    </submittedName>
</protein>
<gene>
    <name evidence="2" type="ORF">H257_06303</name>
</gene>
<sequence>MDQFVAAVFADRDVVSYIGHSTALEWMVWFRPSASLDSMHLSVYVRRKVDQVDYQALELTVTLDTLQAHMNDLGVTSDLSSFALPFKTAALSSARNLDVDIDDNGTVLVEITYVFGHSLTRKGSFALPTISLPSTPSPFAYVGVFSMPPSTPSATVPSHVVDLLRSLRSILVETTEEQTSRRARRSTLLLSTAAMPIQLATTSSPPPTVVKRKPALPLGARRKVARGAKFADDDE</sequence>
<reference evidence="2" key="1">
    <citation type="submission" date="2013-12" db="EMBL/GenBank/DDBJ databases">
        <title>The Genome Sequence of Aphanomyces astaci APO3.</title>
        <authorList>
            <consortium name="The Broad Institute Genomics Platform"/>
            <person name="Russ C."/>
            <person name="Tyler B."/>
            <person name="van West P."/>
            <person name="Dieguez-Uribeondo J."/>
            <person name="Young S.K."/>
            <person name="Zeng Q."/>
            <person name="Gargeya S."/>
            <person name="Fitzgerald M."/>
            <person name="Abouelleil A."/>
            <person name="Alvarado L."/>
            <person name="Chapman S.B."/>
            <person name="Gainer-Dewar J."/>
            <person name="Goldberg J."/>
            <person name="Griggs A."/>
            <person name="Gujja S."/>
            <person name="Hansen M."/>
            <person name="Howarth C."/>
            <person name="Imamovic A."/>
            <person name="Ireland A."/>
            <person name="Larimer J."/>
            <person name="McCowan C."/>
            <person name="Murphy C."/>
            <person name="Pearson M."/>
            <person name="Poon T.W."/>
            <person name="Priest M."/>
            <person name="Roberts A."/>
            <person name="Saif S."/>
            <person name="Shea T."/>
            <person name="Sykes S."/>
            <person name="Wortman J."/>
            <person name="Nusbaum C."/>
            <person name="Birren B."/>
        </authorList>
    </citation>
    <scope>NUCLEOTIDE SEQUENCE [LARGE SCALE GENOMIC DNA]</scope>
    <source>
        <strain evidence="2">APO3</strain>
    </source>
</reference>
<dbReference type="OrthoDB" id="76009at2759"/>
<proteinExistence type="predicted"/>
<dbReference type="AlphaFoldDB" id="W4GPA1"/>
<dbReference type="RefSeq" id="XP_009829791.1">
    <property type="nucleotide sequence ID" value="XM_009831489.1"/>
</dbReference>
<feature type="region of interest" description="Disordered" evidence="1">
    <location>
        <begin position="200"/>
        <end position="235"/>
    </location>
</feature>
<accession>W4GPA1</accession>
<dbReference type="EMBL" id="KI913125">
    <property type="protein sequence ID" value="ETV80844.1"/>
    <property type="molecule type" value="Genomic_DNA"/>
</dbReference>
<dbReference type="VEuPathDB" id="FungiDB:H257_06303"/>
<organism evidence="2">
    <name type="scientific">Aphanomyces astaci</name>
    <name type="common">Crayfish plague agent</name>
    <dbReference type="NCBI Taxonomy" id="112090"/>
    <lineage>
        <taxon>Eukaryota</taxon>
        <taxon>Sar</taxon>
        <taxon>Stramenopiles</taxon>
        <taxon>Oomycota</taxon>
        <taxon>Saprolegniomycetes</taxon>
        <taxon>Saprolegniales</taxon>
        <taxon>Verrucalvaceae</taxon>
        <taxon>Aphanomyces</taxon>
    </lineage>
</organism>
<evidence type="ECO:0000256" key="1">
    <source>
        <dbReference type="SAM" id="MobiDB-lite"/>
    </source>
</evidence>
<dbReference type="GeneID" id="20808299"/>
<name>W4GPA1_APHAT</name>
<feature type="compositionally biased region" description="Basic residues" evidence="1">
    <location>
        <begin position="210"/>
        <end position="226"/>
    </location>
</feature>